<evidence type="ECO:0000313" key="3">
    <source>
        <dbReference type="Proteomes" id="UP000656548"/>
    </source>
</evidence>
<organism evidence="2 3">
    <name type="scientific">Amycolatopsis roodepoortensis</name>
    <dbReference type="NCBI Taxonomy" id="700274"/>
    <lineage>
        <taxon>Bacteria</taxon>
        <taxon>Bacillati</taxon>
        <taxon>Actinomycetota</taxon>
        <taxon>Actinomycetes</taxon>
        <taxon>Pseudonocardiales</taxon>
        <taxon>Pseudonocardiaceae</taxon>
        <taxon>Amycolatopsis</taxon>
    </lineage>
</organism>
<feature type="region of interest" description="Disordered" evidence="1">
    <location>
        <begin position="253"/>
        <end position="290"/>
    </location>
</feature>
<evidence type="ECO:0000313" key="2">
    <source>
        <dbReference type="EMBL" id="MBE1576682.1"/>
    </source>
</evidence>
<proteinExistence type="predicted"/>
<feature type="region of interest" description="Disordered" evidence="1">
    <location>
        <begin position="146"/>
        <end position="192"/>
    </location>
</feature>
<name>A0ABR9L807_9PSEU</name>
<feature type="region of interest" description="Disordered" evidence="1">
    <location>
        <begin position="212"/>
        <end position="241"/>
    </location>
</feature>
<comment type="caution">
    <text evidence="2">The sequence shown here is derived from an EMBL/GenBank/DDBJ whole genome shotgun (WGS) entry which is preliminary data.</text>
</comment>
<reference evidence="2 3" key="1">
    <citation type="submission" date="2020-10" db="EMBL/GenBank/DDBJ databases">
        <title>Sequencing the genomes of 1000 actinobacteria strains.</title>
        <authorList>
            <person name="Klenk H.-P."/>
        </authorList>
    </citation>
    <scope>NUCLEOTIDE SEQUENCE [LARGE SCALE GENOMIC DNA]</scope>
    <source>
        <strain evidence="2 3">DSM 46661</strain>
    </source>
</reference>
<dbReference type="EMBL" id="JADBEJ010000004">
    <property type="protein sequence ID" value="MBE1576682.1"/>
    <property type="molecule type" value="Genomic_DNA"/>
</dbReference>
<protein>
    <submittedName>
        <fullName evidence="2">Uncharacterized protein</fullName>
    </submittedName>
</protein>
<evidence type="ECO:0000256" key="1">
    <source>
        <dbReference type="SAM" id="MobiDB-lite"/>
    </source>
</evidence>
<feature type="compositionally biased region" description="Basic and acidic residues" evidence="1">
    <location>
        <begin position="179"/>
        <end position="189"/>
    </location>
</feature>
<accession>A0ABR9L807</accession>
<keyword evidence="3" id="KW-1185">Reference proteome</keyword>
<gene>
    <name evidence="2" type="ORF">H4W30_003729</name>
</gene>
<dbReference type="Proteomes" id="UP000656548">
    <property type="component" value="Unassembled WGS sequence"/>
</dbReference>
<sequence>MVVPGRDHRVTGVQPLEVFVGLVHRVALPVVPQGDQLVGRYRGAEITCRVGIPFVEVVTQVNEGVEVVTVGQTAVGGEVTDSPVGTRDHAEPQARDVLVVRRRGTCPPGRRDLPLRREAVPIRGRRAQPARGHLHRVVAFRSRPDVTASDDARESGVFGHLPPDADRRPFSGSRNRVRRGGDAGPEEHRIGHRIARRHPVRENRGLRPARCTRKGECRRCSGGGDPGRAKNGSPAHRGRHGMQCAVNRRARDDLPPTWWTPLRVSCNGRGTGPDAPRESPSNQSEEVDRS</sequence>